<keyword evidence="1" id="KW-0472">Membrane</keyword>
<dbReference type="Proteomes" id="UP000528734">
    <property type="component" value="Unassembled WGS sequence"/>
</dbReference>
<protein>
    <submittedName>
        <fullName evidence="2">Uncharacterized protein</fullName>
    </submittedName>
</protein>
<sequence length="130" mass="14149">MPGDNNFANGRTLPGLLNQSLLALFAVTTVIVLPRLLYSCSFALNLADERFYLPGFASRIKYVRVSEPDLAPNPTLAQQTAEARSAMANARYGGWYSIEMKPPADLGLKTLESSTSRLAAKLAESKDNLI</sequence>
<organism evidence="2 3">
    <name type="scientific">Bradyrhizobium archetypum</name>
    <dbReference type="NCBI Taxonomy" id="2721160"/>
    <lineage>
        <taxon>Bacteria</taxon>
        <taxon>Pseudomonadati</taxon>
        <taxon>Pseudomonadota</taxon>
        <taxon>Alphaproteobacteria</taxon>
        <taxon>Hyphomicrobiales</taxon>
        <taxon>Nitrobacteraceae</taxon>
        <taxon>Bradyrhizobium</taxon>
    </lineage>
</organism>
<feature type="transmembrane region" description="Helical" evidence="1">
    <location>
        <begin position="20"/>
        <end position="38"/>
    </location>
</feature>
<evidence type="ECO:0000256" key="1">
    <source>
        <dbReference type="SAM" id="Phobius"/>
    </source>
</evidence>
<keyword evidence="1" id="KW-0812">Transmembrane</keyword>
<keyword evidence="1" id="KW-1133">Transmembrane helix</keyword>
<gene>
    <name evidence="2" type="ORF">HCN50_32970</name>
</gene>
<dbReference type="EMBL" id="JAAVLW010000025">
    <property type="protein sequence ID" value="NOJ50950.1"/>
    <property type="molecule type" value="Genomic_DNA"/>
</dbReference>
<reference evidence="2 3" key="1">
    <citation type="submission" date="2020-03" db="EMBL/GenBank/DDBJ databases">
        <title>Bradyrhizobium diversity isolated from nodules of Muelleranthus trifoliolatus.</title>
        <authorList>
            <person name="Klepa M."/>
            <person name="Helene L."/>
            <person name="Hungria M."/>
        </authorList>
    </citation>
    <scope>NUCLEOTIDE SEQUENCE [LARGE SCALE GENOMIC DNA]</scope>
    <source>
        <strain evidence="2 3">WSM 1744</strain>
    </source>
</reference>
<proteinExistence type="predicted"/>
<keyword evidence="3" id="KW-1185">Reference proteome</keyword>
<accession>A0A7Y4HB27</accession>
<evidence type="ECO:0000313" key="2">
    <source>
        <dbReference type="EMBL" id="NOJ50950.1"/>
    </source>
</evidence>
<evidence type="ECO:0000313" key="3">
    <source>
        <dbReference type="Proteomes" id="UP000528734"/>
    </source>
</evidence>
<dbReference type="RefSeq" id="WP_171713997.1">
    <property type="nucleotide sequence ID" value="NZ_JAAVLW010000025.1"/>
</dbReference>
<comment type="caution">
    <text evidence="2">The sequence shown here is derived from an EMBL/GenBank/DDBJ whole genome shotgun (WGS) entry which is preliminary data.</text>
</comment>
<name>A0A7Y4HB27_9BRAD</name>
<dbReference type="AlphaFoldDB" id="A0A7Y4HB27"/>